<evidence type="ECO:0000313" key="2">
    <source>
        <dbReference type="Proteomes" id="UP000196816"/>
    </source>
</evidence>
<dbReference type="AlphaFoldDB" id="A0AAC9SW68"/>
<reference evidence="1 2" key="1">
    <citation type="submission" date="2017-06" db="EMBL/GenBank/DDBJ databases">
        <title>Genome sequence of Acetobacter pasteurianus subsp. pasteurianus strain SRCM101468.</title>
        <authorList>
            <person name="Cho S.H."/>
        </authorList>
    </citation>
    <scope>NUCLEOTIDE SEQUENCE [LARGE SCALE GENOMIC DNA]</scope>
    <source>
        <strain evidence="1 2">SRCM101468</strain>
        <plasmid evidence="2">pap1468-2</plasmid>
    </source>
</reference>
<name>A0AAC9SW68_ACEPA</name>
<proteinExistence type="predicted"/>
<evidence type="ECO:0000313" key="1">
    <source>
        <dbReference type="EMBL" id="ASC07441.1"/>
    </source>
</evidence>
<sequence>MVQQRLGLLPKGEPVFRGLPAQVDHAGADLPFKPRVSEIGIMAQPNTVGVHVEYFMRGAVKRLGRNIEMEHANGALHIPFRADIMRHQAEIARAVAVLPTRRRALAQLVPVFKIQAKRVVVGRFIGGAGPFIPVPDHHGQTRAKFHFGHGGHRSAVQIIADGEAGQRGHLVTISAWNTAQGK</sequence>
<organism evidence="1 2">
    <name type="scientific">Acetobacter pasteurianus subsp. pasteurianus</name>
    <dbReference type="NCBI Taxonomy" id="481145"/>
    <lineage>
        <taxon>Bacteria</taxon>
        <taxon>Pseudomonadati</taxon>
        <taxon>Pseudomonadota</taxon>
        <taxon>Alphaproteobacteria</taxon>
        <taxon>Acetobacterales</taxon>
        <taxon>Acetobacteraceae</taxon>
        <taxon>Acetobacter</taxon>
    </lineage>
</organism>
<protein>
    <submittedName>
        <fullName evidence="1">Uncharacterized protein</fullName>
    </submittedName>
</protein>
<keyword evidence="1" id="KW-0614">Plasmid</keyword>
<geneLocation type="plasmid" evidence="2">
    <name>pap1468-2</name>
</geneLocation>
<gene>
    <name evidence="1" type="ORF">S101468_03240</name>
</gene>
<dbReference type="Proteomes" id="UP000196816">
    <property type="component" value="Plasmid pAP1468-2"/>
</dbReference>
<dbReference type="EMBL" id="CP021924">
    <property type="protein sequence ID" value="ASC07441.1"/>
    <property type="molecule type" value="Genomic_DNA"/>
</dbReference>
<accession>A0AAC9SW68</accession>